<reference evidence="3" key="1">
    <citation type="submission" date="2022-12" db="EMBL/GenBank/DDBJ databases">
        <authorList>
            <person name="Petersen C."/>
        </authorList>
    </citation>
    <scope>NUCLEOTIDE SEQUENCE</scope>
    <source>
        <strain evidence="3">IBT 15544</strain>
    </source>
</reference>
<keyword evidence="1" id="KW-0472">Membrane</keyword>
<dbReference type="Proteomes" id="UP001150904">
    <property type="component" value="Unassembled WGS sequence"/>
</dbReference>
<protein>
    <recommendedName>
        <fullName evidence="2">DUF7703 domain-containing protein</fullName>
    </recommendedName>
</protein>
<feature type="transmembrane region" description="Helical" evidence="1">
    <location>
        <begin position="120"/>
        <end position="145"/>
    </location>
</feature>
<feature type="transmembrane region" description="Helical" evidence="1">
    <location>
        <begin position="83"/>
        <end position="108"/>
    </location>
</feature>
<feature type="transmembrane region" description="Helical" evidence="1">
    <location>
        <begin position="25"/>
        <end position="48"/>
    </location>
</feature>
<name>A0A9W9N9C1_9EURO</name>
<gene>
    <name evidence="3" type="ORF">N7498_002077</name>
</gene>
<dbReference type="PANTHER" id="PTHR37013">
    <property type="entry name" value="INTEGRAL MEMBRANE PROTEIN (AFU_ORTHOLOGUE AFUA_1G05950)-RELATED"/>
    <property type="match status" value="1"/>
</dbReference>
<evidence type="ECO:0000259" key="2">
    <source>
        <dbReference type="Pfam" id="PF24802"/>
    </source>
</evidence>
<feature type="transmembrane region" description="Helical" evidence="1">
    <location>
        <begin position="55"/>
        <end position="77"/>
    </location>
</feature>
<evidence type="ECO:0000256" key="1">
    <source>
        <dbReference type="SAM" id="Phobius"/>
    </source>
</evidence>
<feature type="transmembrane region" description="Helical" evidence="1">
    <location>
        <begin position="165"/>
        <end position="183"/>
    </location>
</feature>
<organism evidence="3 4">
    <name type="scientific">Penicillium cinerascens</name>
    <dbReference type="NCBI Taxonomy" id="70096"/>
    <lineage>
        <taxon>Eukaryota</taxon>
        <taxon>Fungi</taxon>
        <taxon>Dikarya</taxon>
        <taxon>Ascomycota</taxon>
        <taxon>Pezizomycotina</taxon>
        <taxon>Eurotiomycetes</taxon>
        <taxon>Eurotiomycetidae</taxon>
        <taxon>Eurotiales</taxon>
        <taxon>Aspergillaceae</taxon>
        <taxon>Penicillium</taxon>
    </lineage>
</organism>
<comment type="caution">
    <text evidence="3">The sequence shown here is derived from an EMBL/GenBank/DDBJ whole genome shotgun (WGS) entry which is preliminary data.</text>
</comment>
<dbReference type="Pfam" id="PF24802">
    <property type="entry name" value="DUF7703"/>
    <property type="match status" value="1"/>
</dbReference>
<sequence length="286" mass="32183">MAESIRRAADGLTGAYTGHDLGVKIYITTVLSITLYNALELVILIFTTFKKYKGLYFWSLLLSSSIGLVPYALGFLLKLFQLSALWLSLTLLTIGWYCMVTGQSVVLYSRLHLVMYDPRILDRVLALIIIDAIILHIPTTVLTYGSNLKPNNHEFISGFLVMEKIQMTGFCLQEFIISGIYIWETTKMLQLNSSPAKKRLLLELFLINSVISLMDVGLLVVEYLNLYVIEATLKGAIYSVKLKLEFAVLGRLTDFIQGRHGWDEITCDLPNSGYSGQTSDRQEPSC</sequence>
<reference evidence="3" key="2">
    <citation type="journal article" date="2023" name="IMA Fungus">
        <title>Comparative genomic study of the Penicillium genus elucidates a diverse pangenome and 15 lateral gene transfer events.</title>
        <authorList>
            <person name="Petersen C."/>
            <person name="Sorensen T."/>
            <person name="Nielsen M.R."/>
            <person name="Sondergaard T.E."/>
            <person name="Sorensen J.L."/>
            <person name="Fitzpatrick D.A."/>
            <person name="Frisvad J.C."/>
            <person name="Nielsen K.L."/>
        </authorList>
    </citation>
    <scope>NUCLEOTIDE SEQUENCE</scope>
    <source>
        <strain evidence="3">IBT 15544</strain>
    </source>
</reference>
<keyword evidence="1" id="KW-1133">Transmembrane helix</keyword>
<feature type="domain" description="DUF7703" evidence="2">
    <location>
        <begin position="32"/>
        <end position="256"/>
    </location>
</feature>
<dbReference type="GeneID" id="83176440"/>
<feature type="transmembrane region" description="Helical" evidence="1">
    <location>
        <begin position="204"/>
        <end position="224"/>
    </location>
</feature>
<dbReference type="AlphaFoldDB" id="A0A9W9N9C1"/>
<dbReference type="RefSeq" id="XP_058311483.1">
    <property type="nucleotide sequence ID" value="XM_058449139.1"/>
</dbReference>
<keyword evidence="1" id="KW-0812">Transmembrane</keyword>
<evidence type="ECO:0000313" key="3">
    <source>
        <dbReference type="EMBL" id="KAJ5215670.1"/>
    </source>
</evidence>
<dbReference type="OrthoDB" id="405906at2759"/>
<accession>A0A9W9N9C1</accession>
<proteinExistence type="predicted"/>
<dbReference type="EMBL" id="JAPQKR010000005">
    <property type="protein sequence ID" value="KAJ5215670.1"/>
    <property type="molecule type" value="Genomic_DNA"/>
</dbReference>
<dbReference type="InterPro" id="IPR056120">
    <property type="entry name" value="DUF7703"/>
</dbReference>
<evidence type="ECO:0000313" key="4">
    <source>
        <dbReference type="Proteomes" id="UP001150904"/>
    </source>
</evidence>
<keyword evidence="4" id="KW-1185">Reference proteome</keyword>
<dbReference type="PANTHER" id="PTHR37013:SF3">
    <property type="entry name" value="INTEGRAL MEMBRANE PROTEIN (AFU_ORTHOLOGUE AFUA_1G05950)"/>
    <property type="match status" value="1"/>
</dbReference>